<dbReference type="EMBL" id="KE344110">
    <property type="protein sequence ID" value="EXB53745.1"/>
    <property type="molecule type" value="Genomic_DNA"/>
</dbReference>
<dbReference type="Proteomes" id="UP000030645">
    <property type="component" value="Unassembled WGS sequence"/>
</dbReference>
<evidence type="ECO:0000313" key="1">
    <source>
        <dbReference type="EMBL" id="EXB53745.1"/>
    </source>
</evidence>
<keyword evidence="2" id="KW-1185">Reference proteome</keyword>
<gene>
    <name evidence="1" type="ORF">L484_022401</name>
</gene>
<organism evidence="1 2">
    <name type="scientific">Morus notabilis</name>
    <dbReference type="NCBI Taxonomy" id="981085"/>
    <lineage>
        <taxon>Eukaryota</taxon>
        <taxon>Viridiplantae</taxon>
        <taxon>Streptophyta</taxon>
        <taxon>Embryophyta</taxon>
        <taxon>Tracheophyta</taxon>
        <taxon>Spermatophyta</taxon>
        <taxon>Magnoliopsida</taxon>
        <taxon>eudicotyledons</taxon>
        <taxon>Gunneridae</taxon>
        <taxon>Pentapetalae</taxon>
        <taxon>rosids</taxon>
        <taxon>fabids</taxon>
        <taxon>Rosales</taxon>
        <taxon>Moraceae</taxon>
        <taxon>Moreae</taxon>
        <taxon>Morus</taxon>
    </lineage>
</organism>
<evidence type="ECO:0000313" key="2">
    <source>
        <dbReference type="Proteomes" id="UP000030645"/>
    </source>
</evidence>
<dbReference type="AlphaFoldDB" id="W9QTC7"/>
<sequence>MPCLASSFLLKSDLGGFCSWNRWRLSRRWVCRGRGSELLSTNLGGAGVKRANNDVVGGAVTVCGQRTGACDRGGERRRRVVVMGGGFAKVVTGDG</sequence>
<proteinExistence type="predicted"/>
<reference evidence="2" key="1">
    <citation type="submission" date="2013-01" db="EMBL/GenBank/DDBJ databases">
        <title>Draft Genome Sequence of a Mulberry Tree, Morus notabilis C.K. Schneid.</title>
        <authorList>
            <person name="He N."/>
            <person name="Zhao S."/>
        </authorList>
    </citation>
    <scope>NUCLEOTIDE SEQUENCE</scope>
</reference>
<accession>W9QTC7</accession>
<protein>
    <submittedName>
        <fullName evidence="1">Uncharacterized protein</fullName>
    </submittedName>
</protein>
<name>W9QTC7_9ROSA</name>